<dbReference type="SUPFAM" id="SSF51735">
    <property type="entry name" value="NAD(P)-binding Rossmann-fold domains"/>
    <property type="match status" value="1"/>
</dbReference>
<feature type="domain" description="NAD-dependent epimerase/dehydratase" evidence="1">
    <location>
        <begin position="4"/>
        <end position="232"/>
    </location>
</feature>
<dbReference type="CDD" id="cd05228">
    <property type="entry name" value="AR_FR_like_1_SDR_e"/>
    <property type="match status" value="1"/>
</dbReference>
<name>A0AAX2DL60_9PSED</name>
<dbReference type="AlphaFoldDB" id="A0AAX2DL60"/>
<reference evidence="2 3" key="1">
    <citation type="submission" date="2016-10" db="EMBL/GenBank/DDBJ databases">
        <authorList>
            <person name="Varghese N."/>
            <person name="Submissions S."/>
        </authorList>
    </citation>
    <scope>NUCLEOTIDE SEQUENCE [LARGE SCALE GENOMIC DNA]</scope>
    <source>
        <strain evidence="2 3">DSM 16733</strain>
    </source>
</reference>
<dbReference type="Pfam" id="PF01370">
    <property type="entry name" value="Epimerase"/>
    <property type="match status" value="1"/>
</dbReference>
<dbReference type="RefSeq" id="WP_047702195.1">
    <property type="nucleotide sequence ID" value="NZ_CAKKMJ010000132.1"/>
</dbReference>
<keyword evidence="3" id="KW-1185">Reference proteome</keyword>
<evidence type="ECO:0000313" key="2">
    <source>
        <dbReference type="EMBL" id="SDU75562.1"/>
    </source>
</evidence>
<organism evidence="2 3">
    <name type="scientific">Pseudomonas mediterranea</name>
    <dbReference type="NCBI Taxonomy" id="183795"/>
    <lineage>
        <taxon>Bacteria</taxon>
        <taxon>Pseudomonadati</taxon>
        <taxon>Pseudomonadota</taxon>
        <taxon>Gammaproteobacteria</taxon>
        <taxon>Pseudomonadales</taxon>
        <taxon>Pseudomonadaceae</taxon>
        <taxon>Pseudomonas</taxon>
    </lineage>
</organism>
<protein>
    <submittedName>
        <fullName evidence="2">Nucleoside-diphosphate-sugar epimerase</fullName>
    </submittedName>
</protein>
<dbReference type="EMBL" id="LT629790">
    <property type="protein sequence ID" value="SDU75562.1"/>
    <property type="molecule type" value="Genomic_DNA"/>
</dbReference>
<gene>
    <name evidence="2" type="ORF">SAMN05216476_5463</name>
</gene>
<dbReference type="InterPro" id="IPR051783">
    <property type="entry name" value="NAD(P)-dependent_oxidoreduct"/>
</dbReference>
<dbReference type="GO" id="GO:0004029">
    <property type="term" value="F:aldehyde dehydrogenase (NAD+) activity"/>
    <property type="evidence" value="ECO:0007669"/>
    <property type="project" value="TreeGrafter"/>
</dbReference>
<dbReference type="Gene3D" id="3.40.50.720">
    <property type="entry name" value="NAD(P)-binding Rossmann-like Domain"/>
    <property type="match status" value="1"/>
</dbReference>
<dbReference type="PANTHER" id="PTHR48079">
    <property type="entry name" value="PROTEIN YEEZ"/>
    <property type="match status" value="1"/>
</dbReference>
<dbReference type="InterPro" id="IPR036291">
    <property type="entry name" value="NAD(P)-bd_dom_sf"/>
</dbReference>
<evidence type="ECO:0000259" key="1">
    <source>
        <dbReference type="Pfam" id="PF01370"/>
    </source>
</evidence>
<proteinExistence type="predicted"/>
<accession>A0AAX2DL60</accession>
<dbReference type="GeneID" id="76215413"/>
<dbReference type="PANTHER" id="PTHR48079:SF6">
    <property type="entry name" value="NAD(P)-BINDING DOMAIN-CONTAINING PROTEIN-RELATED"/>
    <property type="match status" value="1"/>
</dbReference>
<dbReference type="InterPro" id="IPR001509">
    <property type="entry name" value="Epimerase_deHydtase"/>
</dbReference>
<sequence>MRNVFVTGATGLLGNNLVRELVARGYAVKALVRCRSKGERQFRDLPDVDLIVGDMANVDTFAASLQGCDTVFHTAAFFRDNYKGGSHWAELEAINVTGTRDLLHQAYQAGIRRFIHTSSIAVLDGEPGASIDETCLRAEVDADDYYRSKILADRVVLSFLDAYPDMHACMVLPGWMWGPGDMGPTSSGQLVKDVVNGKLPGLIPGSFAVVDARDVAWALIAAAKLGQRGERYLAAGRHMTMGQLVPVLGRIAGVKTPSRQLPLPLLYAFATVQEIYARLTGKPVLLSLATLRLVIREEHRTCFDPRKSEQALGLRFRDLEVTVADTVAWYREHGGFAKHNAVNTA</sequence>
<dbReference type="Proteomes" id="UP000183772">
    <property type="component" value="Chromosome I"/>
</dbReference>
<evidence type="ECO:0000313" key="3">
    <source>
        <dbReference type="Proteomes" id="UP000183772"/>
    </source>
</evidence>
<dbReference type="GO" id="GO:0005737">
    <property type="term" value="C:cytoplasm"/>
    <property type="evidence" value="ECO:0007669"/>
    <property type="project" value="TreeGrafter"/>
</dbReference>